<gene>
    <name evidence="2" type="ORF">J2S66_001899</name>
</gene>
<evidence type="ECO:0000313" key="2">
    <source>
        <dbReference type="EMBL" id="MDR6593515.1"/>
    </source>
</evidence>
<name>A0ABU1PSA1_9PSEU</name>
<evidence type="ECO:0000256" key="1">
    <source>
        <dbReference type="SAM" id="MobiDB-lite"/>
    </source>
</evidence>
<feature type="compositionally biased region" description="Low complexity" evidence="1">
    <location>
        <begin position="9"/>
        <end position="27"/>
    </location>
</feature>
<sequence length="40" mass="3969">MTVAAVRPAGRTRGAGSSAVSSAVARRYNGGDDATVGGYR</sequence>
<dbReference type="EMBL" id="JAVDSG010000001">
    <property type="protein sequence ID" value="MDR6593515.1"/>
    <property type="molecule type" value="Genomic_DNA"/>
</dbReference>
<feature type="region of interest" description="Disordered" evidence="1">
    <location>
        <begin position="1"/>
        <end position="40"/>
    </location>
</feature>
<proteinExistence type="predicted"/>
<evidence type="ECO:0000313" key="3">
    <source>
        <dbReference type="Proteomes" id="UP001268819"/>
    </source>
</evidence>
<comment type="caution">
    <text evidence="2">The sequence shown here is derived from an EMBL/GenBank/DDBJ whole genome shotgun (WGS) entry which is preliminary data.</text>
</comment>
<protein>
    <submittedName>
        <fullName evidence="2">Uncharacterized protein</fullName>
    </submittedName>
</protein>
<accession>A0ABU1PSA1</accession>
<dbReference type="Proteomes" id="UP001268819">
    <property type="component" value="Unassembled WGS sequence"/>
</dbReference>
<reference evidence="2 3" key="1">
    <citation type="submission" date="2023-07" db="EMBL/GenBank/DDBJ databases">
        <title>Sequencing the genomes of 1000 actinobacteria strains.</title>
        <authorList>
            <person name="Klenk H.-P."/>
        </authorList>
    </citation>
    <scope>NUCLEOTIDE SEQUENCE [LARGE SCALE GENOMIC DNA]</scope>
    <source>
        <strain evidence="2 3">DSM 43749</strain>
    </source>
</reference>
<keyword evidence="3" id="KW-1185">Reference proteome</keyword>
<organism evidence="2 3">
    <name type="scientific">Saccharothrix longispora</name>
    <dbReference type="NCBI Taxonomy" id="33920"/>
    <lineage>
        <taxon>Bacteria</taxon>
        <taxon>Bacillati</taxon>
        <taxon>Actinomycetota</taxon>
        <taxon>Actinomycetes</taxon>
        <taxon>Pseudonocardiales</taxon>
        <taxon>Pseudonocardiaceae</taxon>
        <taxon>Saccharothrix</taxon>
    </lineage>
</organism>